<dbReference type="Pfam" id="PF16290">
    <property type="entry name" value="DUF4936"/>
    <property type="match status" value="1"/>
</dbReference>
<evidence type="ECO:0008006" key="3">
    <source>
        <dbReference type="Google" id="ProtNLM"/>
    </source>
</evidence>
<evidence type="ECO:0000313" key="1">
    <source>
        <dbReference type="EMBL" id="OIJ44452.1"/>
    </source>
</evidence>
<dbReference type="RefSeq" id="WP_071362974.1">
    <property type="nucleotide sequence ID" value="NZ_JRYB01000001.1"/>
</dbReference>
<dbReference type="EMBL" id="JRYB01000001">
    <property type="protein sequence ID" value="OIJ44452.1"/>
    <property type="molecule type" value="Genomic_DNA"/>
</dbReference>
<sequence length="95" mass="10635">MVDLYVYYKVRSIDAARLAPLVHAMARRLEQDAGVRVALKRRPEDKDGLQTWMEVYPGVTEGFEAVLAQVVDDAGISPYLAGPRRLEIFTDLPCA</sequence>
<comment type="caution">
    <text evidence="1">The sequence shown here is derived from an EMBL/GenBank/DDBJ whole genome shotgun (WGS) entry which is preliminary data.</text>
</comment>
<organism evidence="1 2">
    <name type="scientific">Massilia timonae</name>
    <dbReference type="NCBI Taxonomy" id="47229"/>
    <lineage>
        <taxon>Bacteria</taxon>
        <taxon>Pseudomonadati</taxon>
        <taxon>Pseudomonadota</taxon>
        <taxon>Betaproteobacteria</taxon>
        <taxon>Burkholderiales</taxon>
        <taxon>Oxalobacteraceae</taxon>
        <taxon>Telluria group</taxon>
        <taxon>Massilia</taxon>
    </lineage>
</organism>
<accession>A0A1S2NJ66</accession>
<protein>
    <recommendedName>
        <fullName evidence="3">DUF4936 domain-containing protein</fullName>
    </recommendedName>
</protein>
<evidence type="ECO:0000313" key="2">
    <source>
        <dbReference type="Proteomes" id="UP000180246"/>
    </source>
</evidence>
<proteinExistence type="predicted"/>
<gene>
    <name evidence="1" type="ORF">LO55_4238</name>
</gene>
<reference evidence="1 2" key="1">
    <citation type="submission" date="2014-10" db="EMBL/GenBank/DDBJ databases">
        <authorList>
            <person name="Seo M.-J."/>
            <person name="Seok Y.J."/>
            <person name="Cha I.-T."/>
        </authorList>
    </citation>
    <scope>NUCLEOTIDE SEQUENCE [LARGE SCALE GENOMIC DNA]</scope>
    <source>
        <strain evidence="1 2">NEU</strain>
    </source>
</reference>
<dbReference type="AlphaFoldDB" id="A0A1S2NJ66"/>
<name>A0A1S2NJ66_9BURK</name>
<dbReference type="Proteomes" id="UP000180246">
    <property type="component" value="Unassembled WGS sequence"/>
</dbReference>
<dbReference type="InterPro" id="IPR032556">
    <property type="entry name" value="DUF4936"/>
</dbReference>